<keyword evidence="2" id="KW-1185">Reference proteome</keyword>
<evidence type="ECO:0000313" key="2">
    <source>
        <dbReference type="Proteomes" id="UP000054485"/>
    </source>
</evidence>
<sequence>MAILNSFVNVEFFRVRATFMNVALTLVSLAPHYSFKAEDKSIMNCPLVIYLTQVTRSKQSRYSLLSRPLSQLDVRHRIRSTGFAHPSFTIPLRHHHPTRSAHYGCCMRSQIILRDTIPPVLLTMAAVCGLRSSFATPSRPFCSLWLLYTVPYCMPTHPSPVLLTMAAVHGPILPALLSFTIPPVLLTMAKLPNV</sequence>
<name>A0A0D0B9S1_9AGAM</name>
<protein>
    <submittedName>
        <fullName evidence="1">Unplaced genomic scaffold CY34scaffold_90, whole genome shotgun sequence</fullName>
    </submittedName>
</protein>
<accession>A0A0D0B9S1</accession>
<reference evidence="1 2" key="1">
    <citation type="submission" date="2014-04" db="EMBL/GenBank/DDBJ databases">
        <authorList>
            <consortium name="DOE Joint Genome Institute"/>
            <person name="Kuo A."/>
            <person name="Ruytinx J."/>
            <person name="Rineau F."/>
            <person name="Colpaert J."/>
            <person name="Kohler A."/>
            <person name="Nagy L.G."/>
            <person name="Floudas D."/>
            <person name="Copeland A."/>
            <person name="Barry K.W."/>
            <person name="Cichocki N."/>
            <person name="Veneault-Fourrey C."/>
            <person name="LaButti K."/>
            <person name="Lindquist E.A."/>
            <person name="Lipzen A."/>
            <person name="Lundell T."/>
            <person name="Morin E."/>
            <person name="Murat C."/>
            <person name="Sun H."/>
            <person name="Tunlid A."/>
            <person name="Henrissat B."/>
            <person name="Grigoriev I.V."/>
            <person name="Hibbett D.S."/>
            <person name="Martin F."/>
            <person name="Nordberg H.P."/>
            <person name="Cantor M.N."/>
            <person name="Hua S.X."/>
        </authorList>
    </citation>
    <scope>NUCLEOTIDE SEQUENCE [LARGE SCALE GENOMIC DNA]</scope>
    <source>
        <strain evidence="1 2">UH-Slu-Lm8-n1</strain>
    </source>
</reference>
<dbReference type="HOGENOM" id="CLU_1403280_0_0_1"/>
<dbReference type="EMBL" id="KN835221">
    <property type="protein sequence ID" value="KIK43082.1"/>
    <property type="molecule type" value="Genomic_DNA"/>
</dbReference>
<evidence type="ECO:0000313" key="1">
    <source>
        <dbReference type="EMBL" id="KIK43082.1"/>
    </source>
</evidence>
<dbReference type="AlphaFoldDB" id="A0A0D0B9S1"/>
<gene>
    <name evidence="1" type="ORF">CY34DRAFT_11937</name>
</gene>
<dbReference type="Proteomes" id="UP000054485">
    <property type="component" value="Unassembled WGS sequence"/>
</dbReference>
<organism evidence="1 2">
    <name type="scientific">Suillus luteus UH-Slu-Lm8-n1</name>
    <dbReference type="NCBI Taxonomy" id="930992"/>
    <lineage>
        <taxon>Eukaryota</taxon>
        <taxon>Fungi</taxon>
        <taxon>Dikarya</taxon>
        <taxon>Basidiomycota</taxon>
        <taxon>Agaricomycotina</taxon>
        <taxon>Agaricomycetes</taxon>
        <taxon>Agaricomycetidae</taxon>
        <taxon>Boletales</taxon>
        <taxon>Suillineae</taxon>
        <taxon>Suillaceae</taxon>
        <taxon>Suillus</taxon>
    </lineage>
</organism>
<dbReference type="InParanoid" id="A0A0D0B9S1"/>
<reference evidence="2" key="2">
    <citation type="submission" date="2015-01" db="EMBL/GenBank/DDBJ databases">
        <title>Evolutionary Origins and Diversification of the Mycorrhizal Mutualists.</title>
        <authorList>
            <consortium name="DOE Joint Genome Institute"/>
            <consortium name="Mycorrhizal Genomics Consortium"/>
            <person name="Kohler A."/>
            <person name="Kuo A."/>
            <person name="Nagy L.G."/>
            <person name="Floudas D."/>
            <person name="Copeland A."/>
            <person name="Barry K.W."/>
            <person name="Cichocki N."/>
            <person name="Veneault-Fourrey C."/>
            <person name="LaButti K."/>
            <person name="Lindquist E.A."/>
            <person name="Lipzen A."/>
            <person name="Lundell T."/>
            <person name="Morin E."/>
            <person name="Murat C."/>
            <person name="Riley R."/>
            <person name="Ohm R."/>
            <person name="Sun H."/>
            <person name="Tunlid A."/>
            <person name="Henrissat B."/>
            <person name="Grigoriev I.V."/>
            <person name="Hibbett D.S."/>
            <person name="Martin F."/>
        </authorList>
    </citation>
    <scope>NUCLEOTIDE SEQUENCE [LARGE SCALE GENOMIC DNA]</scope>
    <source>
        <strain evidence="2">UH-Slu-Lm8-n1</strain>
    </source>
</reference>
<proteinExistence type="predicted"/>